<evidence type="ECO:0000313" key="8">
    <source>
        <dbReference type="EMBL" id="KTR26864.1"/>
    </source>
</evidence>
<comment type="subcellular location">
    <subcellularLocation>
        <location evidence="1">Membrane</location>
        <topology evidence="1">Multi-pass membrane protein</topology>
    </subcellularLocation>
</comment>
<dbReference type="Proteomes" id="UP000053797">
    <property type="component" value="Unassembled WGS sequence"/>
</dbReference>
<keyword evidence="4 6" id="KW-1133">Transmembrane helix</keyword>
<feature type="transmembrane region" description="Helical" evidence="6">
    <location>
        <begin position="182"/>
        <end position="202"/>
    </location>
</feature>
<dbReference type="OrthoDB" id="9808500at2"/>
<protein>
    <submittedName>
        <fullName evidence="9">DUF92 domain-containing protein</fullName>
    </submittedName>
</protein>
<evidence type="ECO:0000256" key="2">
    <source>
        <dbReference type="ARBA" id="ARBA00009012"/>
    </source>
</evidence>
<dbReference type="GO" id="GO:0016020">
    <property type="term" value="C:membrane"/>
    <property type="evidence" value="ECO:0007669"/>
    <property type="project" value="UniProtKB-SubCell"/>
</dbReference>
<comment type="similarity">
    <text evidence="2">Belongs to the TMEM19 family.</text>
</comment>
<name>A0A0V8GGA6_9BACL</name>
<evidence type="ECO:0000256" key="5">
    <source>
        <dbReference type="ARBA" id="ARBA00023136"/>
    </source>
</evidence>
<dbReference type="EMBL" id="JBAWKY010000002">
    <property type="protein sequence ID" value="MEI4462443.1"/>
    <property type="molecule type" value="Genomic_DNA"/>
</dbReference>
<organism evidence="7 10">
    <name type="scientific">Exiguobacterium indicum</name>
    <dbReference type="NCBI Taxonomy" id="296995"/>
    <lineage>
        <taxon>Bacteria</taxon>
        <taxon>Bacillati</taxon>
        <taxon>Bacillota</taxon>
        <taxon>Bacilli</taxon>
        <taxon>Bacillales</taxon>
        <taxon>Bacillales Family XII. Incertae Sedis</taxon>
        <taxon>Exiguobacterium</taxon>
    </lineage>
</organism>
<dbReference type="RefSeq" id="WP_035398327.1">
    <property type="nucleotide sequence ID" value="NZ_FMYN01000002.1"/>
</dbReference>
<keyword evidence="12" id="KW-1185">Reference proteome</keyword>
<reference evidence="9 12" key="3">
    <citation type="submission" date="2023-12" db="EMBL/GenBank/DDBJ databases">
        <authorList>
            <person name="Easwaran N."/>
            <person name="Lazarus H.P.S."/>
        </authorList>
    </citation>
    <scope>NUCLEOTIDE SEQUENCE [LARGE SCALE GENOMIC DNA]</scope>
    <source>
        <strain evidence="9 12">VIT-2023</strain>
    </source>
</reference>
<dbReference type="EMBL" id="LDQV01000020">
    <property type="protein sequence ID" value="KTR26864.1"/>
    <property type="molecule type" value="Genomic_DNA"/>
</dbReference>
<dbReference type="Pfam" id="PF01940">
    <property type="entry name" value="DUF92"/>
    <property type="match status" value="1"/>
</dbReference>
<dbReference type="AlphaFoldDB" id="A0A0V8GGA6"/>
<evidence type="ECO:0000256" key="1">
    <source>
        <dbReference type="ARBA" id="ARBA00004141"/>
    </source>
</evidence>
<proteinExistence type="inferred from homology"/>
<evidence type="ECO:0000256" key="3">
    <source>
        <dbReference type="ARBA" id="ARBA00022692"/>
    </source>
</evidence>
<evidence type="ECO:0000313" key="10">
    <source>
        <dbReference type="Proteomes" id="UP000053797"/>
    </source>
</evidence>
<evidence type="ECO:0000256" key="4">
    <source>
        <dbReference type="ARBA" id="ARBA00022989"/>
    </source>
</evidence>
<evidence type="ECO:0000313" key="12">
    <source>
        <dbReference type="Proteomes" id="UP001387110"/>
    </source>
</evidence>
<comment type="caution">
    <text evidence="7">The sequence shown here is derived from an EMBL/GenBank/DDBJ whole genome shotgun (WGS) entry which is preliminary data.</text>
</comment>
<dbReference type="Proteomes" id="UP000072605">
    <property type="component" value="Unassembled WGS sequence"/>
</dbReference>
<sequence>MLSATILFCLLLAWTGRSFRLLTTSGAIMTLLVGSGVSFGFGWQGLVVLLLFFGSSSLLSKVGRSRKQSVDSIVEKDGARDGWQVLANGGVAFVAALAYAMTMDFAYLLLFLFVIAASNADTWASEIGPLSRRDPWSLKTLRRVPAGTSGAMSLIGTVGTIAGAAFIAIAAHWIFSLSLRDVLLVTSIGVLGSLLDTLFGAVGQRVYRCTVCGEYTEKRKHHGQPTAYVSGIRFLGNDAVNVLTSGLASGIGFIIVRFW</sequence>
<dbReference type="PANTHER" id="PTHR13353">
    <property type="entry name" value="TRANSMEMBRANE PROTEIN 19"/>
    <property type="match status" value="1"/>
</dbReference>
<keyword evidence="3 6" id="KW-0812">Transmembrane</keyword>
<evidence type="ECO:0000313" key="9">
    <source>
        <dbReference type="EMBL" id="MEI4462443.1"/>
    </source>
</evidence>
<evidence type="ECO:0000256" key="6">
    <source>
        <dbReference type="SAM" id="Phobius"/>
    </source>
</evidence>
<dbReference type="EMBL" id="LNQL01000002">
    <property type="protein sequence ID" value="KSU49194.1"/>
    <property type="molecule type" value="Genomic_DNA"/>
</dbReference>
<gene>
    <name evidence="7" type="ORF">AS033_07420</name>
    <name evidence="8" type="ORF">RSA11_08555</name>
    <name evidence="9" type="ORF">SZL87_08430</name>
</gene>
<dbReference type="PANTHER" id="PTHR13353:SF5">
    <property type="entry name" value="TRANSMEMBRANE PROTEIN 19"/>
    <property type="match status" value="1"/>
</dbReference>
<keyword evidence="5 6" id="KW-0472">Membrane</keyword>
<dbReference type="InterPro" id="IPR002794">
    <property type="entry name" value="DUF92_TMEM19"/>
</dbReference>
<evidence type="ECO:0000313" key="7">
    <source>
        <dbReference type="EMBL" id="KSU49194.1"/>
    </source>
</evidence>
<reference evidence="7 10" key="1">
    <citation type="journal article" date="2015" name="Int. J. Syst. Evol. Microbiol.">
        <title>Exiguobacterium enclense sp. nov., isolated from sediment.</title>
        <authorList>
            <person name="Dastager S.G."/>
            <person name="Mawlankar R."/>
            <person name="Sonalkar V.V."/>
            <person name="Thorat M.N."/>
            <person name="Mual P."/>
            <person name="Verma A."/>
            <person name="Krishnamurthi S."/>
            <person name="Tang S.K."/>
            <person name="Li W.J."/>
        </authorList>
    </citation>
    <scope>NUCLEOTIDE SEQUENCE [LARGE SCALE GENOMIC DNA]</scope>
    <source>
        <strain evidence="7 10">NIO-1109</strain>
    </source>
</reference>
<evidence type="ECO:0000313" key="11">
    <source>
        <dbReference type="Proteomes" id="UP000072605"/>
    </source>
</evidence>
<feature type="transmembrane region" description="Helical" evidence="6">
    <location>
        <begin position="151"/>
        <end position="176"/>
    </location>
</feature>
<dbReference type="Proteomes" id="UP001387110">
    <property type="component" value="Unassembled WGS sequence"/>
</dbReference>
<accession>A0A0V8GGA6</accession>
<reference evidence="8 11" key="2">
    <citation type="journal article" date="2016" name="Front. Microbiol.">
        <title>Genomic Resource of Rice Seed Associated Bacteria.</title>
        <authorList>
            <person name="Midha S."/>
            <person name="Bansal K."/>
            <person name="Sharma S."/>
            <person name="Kumar N."/>
            <person name="Patil P.P."/>
            <person name="Chaudhry V."/>
            <person name="Patil P.B."/>
        </authorList>
    </citation>
    <scope>NUCLEOTIDE SEQUENCE [LARGE SCALE GENOMIC DNA]</scope>
    <source>
        <strain evidence="8 11">RSA11</strain>
    </source>
</reference>